<dbReference type="InterPro" id="IPR000742">
    <property type="entry name" value="EGF"/>
</dbReference>
<comment type="caution">
    <text evidence="4">The sequence shown here is derived from an EMBL/GenBank/DDBJ whole genome shotgun (WGS) entry which is preliminary data.</text>
</comment>
<feature type="compositionally biased region" description="Acidic residues" evidence="2">
    <location>
        <begin position="455"/>
        <end position="473"/>
    </location>
</feature>
<feature type="compositionally biased region" description="Basic and acidic residues" evidence="2">
    <location>
        <begin position="671"/>
        <end position="682"/>
    </location>
</feature>
<comment type="caution">
    <text evidence="1">Lacks conserved residue(s) required for the propagation of feature annotation.</text>
</comment>
<evidence type="ECO:0000256" key="2">
    <source>
        <dbReference type="SAM" id="MobiDB-lite"/>
    </source>
</evidence>
<feature type="disulfide bond" evidence="1">
    <location>
        <begin position="22"/>
        <end position="31"/>
    </location>
</feature>
<dbReference type="Gene3D" id="2.10.25.10">
    <property type="entry name" value="Laminin"/>
    <property type="match status" value="1"/>
</dbReference>
<name>A0AAE0BRK3_9CHLO</name>
<gene>
    <name evidence="4" type="ORF">CYMTET_48754</name>
</gene>
<dbReference type="CDD" id="cd00053">
    <property type="entry name" value="EGF"/>
    <property type="match status" value="1"/>
</dbReference>
<accession>A0AAE0BRK3</accession>
<protein>
    <recommendedName>
        <fullName evidence="3">EGF-like domain-containing protein</fullName>
    </recommendedName>
</protein>
<feature type="compositionally biased region" description="Basic residues" evidence="2">
    <location>
        <begin position="601"/>
        <end position="613"/>
    </location>
</feature>
<feature type="region of interest" description="Disordered" evidence="2">
    <location>
        <begin position="580"/>
        <end position="689"/>
    </location>
</feature>
<dbReference type="EMBL" id="LGRX02033385">
    <property type="protein sequence ID" value="KAK3241486.1"/>
    <property type="molecule type" value="Genomic_DNA"/>
</dbReference>
<feature type="compositionally biased region" description="Basic and acidic residues" evidence="2">
    <location>
        <begin position="614"/>
        <end position="630"/>
    </location>
</feature>
<feature type="compositionally biased region" description="Polar residues" evidence="2">
    <location>
        <begin position="430"/>
        <end position="454"/>
    </location>
</feature>
<evidence type="ECO:0000313" key="5">
    <source>
        <dbReference type="Proteomes" id="UP001190700"/>
    </source>
</evidence>
<dbReference type="Proteomes" id="UP001190700">
    <property type="component" value="Unassembled WGS sequence"/>
</dbReference>
<dbReference type="PROSITE" id="PS00022">
    <property type="entry name" value="EGF_1"/>
    <property type="match status" value="1"/>
</dbReference>
<evidence type="ECO:0000313" key="4">
    <source>
        <dbReference type="EMBL" id="KAK3241486.1"/>
    </source>
</evidence>
<dbReference type="SUPFAM" id="SSF57196">
    <property type="entry name" value="EGF/Laminin"/>
    <property type="match status" value="1"/>
</dbReference>
<dbReference type="AlphaFoldDB" id="A0AAE0BRK3"/>
<dbReference type="PROSITE" id="PS50026">
    <property type="entry name" value="EGF_3"/>
    <property type="match status" value="1"/>
</dbReference>
<keyword evidence="5" id="KW-1185">Reference proteome</keyword>
<sequence>MSLDCELNGVCVSGWSGAWCSCYHGWRGSHCEILDLLPASAHSGYRRVSTASGQRVSSWGGSVLFDERRRLWTLFVSEMTNFCGIASWKTNSRIVRATSQSPEGPYSLEDEVVGVFSHNPAVVKLPHSVYTGGGSRGHGGYVLYFVQDSSAINLERQTCYNGTSEGIAMAHTAHGKVPEALPVGAHRLHHRKDPLSSQALREEARAAVEATRKSLVDMLGQVRENRATATAQSVVSAKKAAARAGRTAELAAGAAQNASQAAESTSTTVAAMDATVDWDAAVHASVVAEHASGASEVARAEARVAARAAAAAERNALNAAKAAAQLDTYGASSAATAGWAEVRHTAEATAAATEMASTAAEALKAATTDATVTGQLAAARAKLANRTADGIAWPFNQTGVAKTNPSSQTATVAAISNLTAGVEAISNQTLGGTAHPSNGTIAADASNRTSQGANEEQEMDEQEEMEAEWEEQEDPIKKLIRARIAPPPMTKFTEGFDSALGIAQELGVHVGYLLPPPASPASPPLPDQQQAEAELRQIEEQVRAEATLFSQMTAAPTLPGQTDLDRVNAEVEAETAILYATKVPPSPPSPPSPPPNPPPRKTTKDHHDHSKKLKEKEREKEVREEKEKETAAATSSPKSREAKNELPLASVERRAKRQKGGLSNAGLAGPHEARSDAQPDSRRAKRRGGRQLLEQHALGTYVAHAESLEDDFHGVNSWRLKSASHGRRNLSPYVYPNGSVMLVWSDVQGGEVAKKGSKKPRKAKPQPRMSVMLAGDVDSFHDAQHFRRRKLWTRPPPGLEDPFVYRSPYDGSFHAILHGRDSRAHEPAQAWVGRHAFSEDGHQWHVSPRAAYSCHVQFNDGESTTFLRREQPHLIFDKKGRISHLVTAVVPPNDADYSFTLIQPAGSPLLES</sequence>
<feature type="domain" description="EGF-like" evidence="3">
    <location>
        <begin position="1"/>
        <end position="32"/>
    </location>
</feature>
<dbReference type="PROSITE" id="PS01186">
    <property type="entry name" value="EGF_2"/>
    <property type="match status" value="1"/>
</dbReference>
<feature type="compositionally biased region" description="Pro residues" evidence="2">
    <location>
        <begin position="584"/>
        <end position="600"/>
    </location>
</feature>
<evidence type="ECO:0000256" key="1">
    <source>
        <dbReference type="PROSITE-ProRule" id="PRU00076"/>
    </source>
</evidence>
<proteinExistence type="predicted"/>
<feature type="compositionally biased region" description="Pro residues" evidence="2">
    <location>
        <begin position="514"/>
        <end position="526"/>
    </location>
</feature>
<feature type="region of interest" description="Disordered" evidence="2">
    <location>
        <begin position="430"/>
        <end position="473"/>
    </location>
</feature>
<keyword evidence="1" id="KW-0245">EGF-like domain</keyword>
<organism evidence="4 5">
    <name type="scientific">Cymbomonas tetramitiformis</name>
    <dbReference type="NCBI Taxonomy" id="36881"/>
    <lineage>
        <taxon>Eukaryota</taxon>
        <taxon>Viridiplantae</taxon>
        <taxon>Chlorophyta</taxon>
        <taxon>Pyramimonadophyceae</taxon>
        <taxon>Pyramimonadales</taxon>
        <taxon>Pyramimonadaceae</taxon>
        <taxon>Cymbomonas</taxon>
    </lineage>
</organism>
<keyword evidence="1" id="KW-1015">Disulfide bond</keyword>
<feature type="region of interest" description="Disordered" evidence="2">
    <location>
        <begin position="514"/>
        <end position="533"/>
    </location>
</feature>
<evidence type="ECO:0000259" key="3">
    <source>
        <dbReference type="PROSITE" id="PS50026"/>
    </source>
</evidence>
<reference evidence="4 5" key="1">
    <citation type="journal article" date="2015" name="Genome Biol. Evol.">
        <title>Comparative Genomics of a Bacterivorous Green Alga Reveals Evolutionary Causalities and Consequences of Phago-Mixotrophic Mode of Nutrition.</title>
        <authorList>
            <person name="Burns J.A."/>
            <person name="Paasch A."/>
            <person name="Narechania A."/>
            <person name="Kim E."/>
        </authorList>
    </citation>
    <scope>NUCLEOTIDE SEQUENCE [LARGE SCALE GENOMIC DNA]</scope>
    <source>
        <strain evidence="4 5">PLY_AMNH</strain>
    </source>
</reference>